<dbReference type="SMART" id="SM00530">
    <property type="entry name" value="HTH_XRE"/>
    <property type="match status" value="2"/>
</dbReference>
<evidence type="ECO:0000313" key="3">
    <source>
        <dbReference type="EMBL" id="GHF77857.1"/>
    </source>
</evidence>
<dbReference type="InterPro" id="IPR010982">
    <property type="entry name" value="Lambda_DNA-bd_dom_sf"/>
</dbReference>
<evidence type="ECO:0000256" key="1">
    <source>
        <dbReference type="ARBA" id="ARBA00023125"/>
    </source>
</evidence>
<gene>
    <name evidence="3" type="ORF">GCM10017667_01460</name>
</gene>
<accession>A0A919BAK1</accession>
<dbReference type="Proteomes" id="UP000632849">
    <property type="component" value="Unassembled WGS sequence"/>
</dbReference>
<dbReference type="SUPFAM" id="SSF47413">
    <property type="entry name" value="lambda repressor-like DNA-binding domains"/>
    <property type="match status" value="1"/>
</dbReference>
<dbReference type="Gene3D" id="1.10.260.40">
    <property type="entry name" value="lambda repressor-like DNA-binding domains"/>
    <property type="match status" value="3"/>
</dbReference>
<name>A0A919BAK1_STRFL</name>
<dbReference type="EMBL" id="BNBE01000001">
    <property type="protein sequence ID" value="GHF77857.1"/>
    <property type="molecule type" value="Genomic_DNA"/>
</dbReference>
<dbReference type="InterPro" id="IPR001387">
    <property type="entry name" value="Cro/C1-type_HTH"/>
</dbReference>
<comment type="caution">
    <text evidence="3">The sequence shown here is derived from an EMBL/GenBank/DDBJ whole genome shotgun (WGS) entry which is preliminary data.</text>
</comment>
<protein>
    <recommendedName>
        <fullName evidence="2">HTH cro/C1-type domain-containing protein</fullName>
    </recommendedName>
</protein>
<organism evidence="3 4">
    <name type="scientific">Streptomyces filamentosus</name>
    <name type="common">Streptomyces roseosporus</name>
    <dbReference type="NCBI Taxonomy" id="67294"/>
    <lineage>
        <taxon>Bacteria</taxon>
        <taxon>Bacillati</taxon>
        <taxon>Actinomycetota</taxon>
        <taxon>Actinomycetes</taxon>
        <taxon>Kitasatosporales</taxon>
        <taxon>Streptomycetaceae</taxon>
        <taxon>Streptomyces</taxon>
    </lineage>
</organism>
<evidence type="ECO:0000313" key="4">
    <source>
        <dbReference type="Proteomes" id="UP000632849"/>
    </source>
</evidence>
<evidence type="ECO:0000259" key="2">
    <source>
        <dbReference type="PROSITE" id="PS50943"/>
    </source>
</evidence>
<dbReference type="GO" id="GO:0003677">
    <property type="term" value="F:DNA binding"/>
    <property type="evidence" value="ECO:0007669"/>
    <property type="project" value="UniProtKB-KW"/>
</dbReference>
<dbReference type="PROSITE" id="PS50943">
    <property type="entry name" value="HTH_CROC1"/>
    <property type="match status" value="1"/>
</dbReference>
<dbReference type="CDD" id="cd00093">
    <property type="entry name" value="HTH_XRE"/>
    <property type="match status" value="1"/>
</dbReference>
<dbReference type="Pfam" id="PF01381">
    <property type="entry name" value="HTH_3"/>
    <property type="match status" value="1"/>
</dbReference>
<dbReference type="PANTHER" id="PTHR46558:SF4">
    <property type="entry name" value="DNA-BIDING PHAGE PROTEIN"/>
    <property type="match status" value="1"/>
</dbReference>
<feature type="domain" description="HTH cro/C1-type" evidence="2">
    <location>
        <begin position="11"/>
        <end position="65"/>
    </location>
</feature>
<dbReference type="AlphaFoldDB" id="A0A919BAK1"/>
<proteinExistence type="predicted"/>
<sequence>MPARRFDRTRMRSVRRAAEISQSDVASALGVADSTVAGWELGSSTPDQEKLSALAQVLKQPVDSLFPRDGLPDLTDLRCDAGLHRYEMAAVIGTKSDGPVAGAEQGVRRLKDKYLPSLAEAYGVTVDEVRRAQERSMAKARGEEVQREAAFVPEAEEPPRTLAGKITLLLERSYPEGTAPGDAEIAKAVNAYAGAEVSNPEMMAALRTGSAGTPAPVVLEGLADFFGVARLYFEPDDAVVRQVYEGLRLMSAAKHGKVGRVRARGLGSEGLPAEVLSILNEFATEFEKKAGPTDNE</sequence>
<keyword evidence="4" id="KW-1185">Reference proteome</keyword>
<keyword evidence="1" id="KW-0238">DNA-binding</keyword>
<dbReference type="PANTHER" id="PTHR46558">
    <property type="entry name" value="TRACRIPTIONAL REGULATORY PROTEIN-RELATED-RELATED"/>
    <property type="match status" value="1"/>
</dbReference>
<reference evidence="3" key="1">
    <citation type="journal article" date="2014" name="Int. J. Syst. Evol. Microbiol.">
        <title>Complete genome sequence of Corynebacterium casei LMG S-19264T (=DSM 44701T), isolated from a smear-ripened cheese.</title>
        <authorList>
            <consortium name="US DOE Joint Genome Institute (JGI-PGF)"/>
            <person name="Walter F."/>
            <person name="Albersmeier A."/>
            <person name="Kalinowski J."/>
            <person name="Ruckert C."/>
        </authorList>
    </citation>
    <scope>NUCLEOTIDE SEQUENCE</scope>
    <source>
        <strain evidence="3">JCM 4122</strain>
    </source>
</reference>
<reference evidence="3" key="2">
    <citation type="submission" date="2020-09" db="EMBL/GenBank/DDBJ databases">
        <authorList>
            <person name="Sun Q."/>
            <person name="Ohkuma M."/>
        </authorList>
    </citation>
    <scope>NUCLEOTIDE SEQUENCE</scope>
    <source>
        <strain evidence="3">JCM 4122</strain>
    </source>
</reference>